<comment type="caution">
    <text evidence="2">The sequence shown here is derived from an EMBL/GenBank/DDBJ whole genome shotgun (WGS) entry which is preliminary data.</text>
</comment>
<gene>
    <name evidence="2" type="ORF">BTUL_0084g00080</name>
</gene>
<dbReference type="OrthoDB" id="3497377at2759"/>
<keyword evidence="3" id="KW-1185">Reference proteome</keyword>
<reference evidence="2 3" key="1">
    <citation type="submission" date="2017-12" db="EMBL/GenBank/DDBJ databases">
        <title>Comparative genomics of Botrytis spp.</title>
        <authorList>
            <person name="Valero-Jimenez C.A."/>
            <person name="Tapia P."/>
            <person name="Veloso J."/>
            <person name="Silva-Moreno E."/>
            <person name="Staats M."/>
            <person name="Valdes J.H."/>
            <person name="Van Kan J.A.L."/>
        </authorList>
    </citation>
    <scope>NUCLEOTIDE SEQUENCE [LARGE SCALE GENOMIC DNA]</scope>
    <source>
        <strain evidence="2 3">Bt9001</strain>
    </source>
</reference>
<dbReference type="Proteomes" id="UP000297777">
    <property type="component" value="Unassembled WGS sequence"/>
</dbReference>
<proteinExistence type="predicted"/>
<dbReference type="EMBL" id="PQXH01000084">
    <property type="protein sequence ID" value="TGO12650.1"/>
    <property type="molecule type" value="Genomic_DNA"/>
</dbReference>
<protein>
    <submittedName>
        <fullName evidence="2">Uncharacterized protein</fullName>
    </submittedName>
</protein>
<keyword evidence="1" id="KW-0732">Signal</keyword>
<evidence type="ECO:0000256" key="1">
    <source>
        <dbReference type="SAM" id="SignalP"/>
    </source>
</evidence>
<accession>A0A4Z1EM64</accession>
<feature type="signal peptide" evidence="1">
    <location>
        <begin position="1"/>
        <end position="28"/>
    </location>
</feature>
<organism evidence="2 3">
    <name type="scientific">Botrytis tulipae</name>
    <dbReference type="NCBI Taxonomy" id="87230"/>
    <lineage>
        <taxon>Eukaryota</taxon>
        <taxon>Fungi</taxon>
        <taxon>Dikarya</taxon>
        <taxon>Ascomycota</taxon>
        <taxon>Pezizomycotina</taxon>
        <taxon>Leotiomycetes</taxon>
        <taxon>Helotiales</taxon>
        <taxon>Sclerotiniaceae</taxon>
        <taxon>Botrytis</taxon>
    </lineage>
</organism>
<evidence type="ECO:0000313" key="2">
    <source>
        <dbReference type="EMBL" id="TGO12650.1"/>
    </source>
</evidence>
<feature type="chain" id="PRO_5021496735" evidence="1">
    <location>
        <begin position="29"/>
        <end position="171"/>
    </location>
</feature>
<sequence>MPSSTSNSPSARLGVLGVLFLLFSSVTSSNLTYYSPQPGVDPAFANWITEFYNAAEASNTTAYGYSEFFSTDATINLGGWNPAQDVTDGLIVRVHYPTNVIPTKDTADTVFDLFGLTKGYYENGTCVVDSYETKFTIQTVNGRANLKPRSGSLTALNLIEQTVSNQSCDTF</sequence>
<evidence type="ECO:0000313" key="3">
    <source>
        <dbReference type="Proteomes" id="UP000297777"/>
    </source>
</evidence>
<dbReference type="AlphaFoldDB" id="A0A4Z1EM64"/>
<name>A0A4Z1EM64_9HELO</name>